<dbReference type="InterPro" id="IPR012899">
    <property type="entry name" value="LTXXQ"/>
</dbReference>
<name>A0ABS0EV02_9BURK</name>
<organism evidence="2 3">
    <name type="scientific">Herminiimonas contaminans</name>
    <dbReference type="NCBI Taxonomy" id="1111140"/>
    <lineage>
        <taxon>Bacteria</taxon>
        <taxon>Pseudomonadati</taxon>
        <taxon>Pseudomonadota</taxon>
        <taxon>Betaproteobacteria</taxon>
        <taxon>Burkholderiales</taxon>
        <taxon>Oxalobacteraceae</taxon>
        <taxon>Herminiimonas</taxon>
    </lineage>
</organism>
<protein>
    <submittedName>
        <fullName evidence="2">Spy/CpxP family protein refolding chaperone</fullName>
    </submittedName>
</protein>
<dbReference type="Proteomes" id="UP000657372">
    <property type="component" value="Unassembled WGS sequence"/>
</dbReference>
<dbReference type="Pfam" id="PF13801">
    <property type="entry name" value="Metal_resist"/>
    <property type="match status" value="1"/>
</dbReference>
<feature type="compositionally biased region" description="Basic residues" evidence="1">
    <location>
        <begin position="175"/>
        <end position="185"/>
    </location>
</feature>
<evidence type="ECO:0000313" key="3">
    <source>
        <dbReference type="Proteomes" id="UP000657372"/>
    </source>
</evidence>
<feature type="region of interest" description="Disordered" evidence="1">
    <location>
        <begin position="175"/>
        <end position="211"/>
    </location>
</feature>
<dbReference type="InterPro" id="IPR025961">
    <property type="entry name" value="Metal_resist"/>
</dbReference>
<evidence type="ECO:0000313" key="2">
    <source>
        <dbReference type="EMBL" id="MBF8178565.1"/>
    </source>
</evidence>
<sequence>MNSQTRNTVATVPAAGRARRLMMVGATAAIFSALSIVGVSHAQEGQAPQATQQQKQGGPHGKMNPERAEKRFDHMLKRVVPDATPEQKTKLGAIAKSAFNDLRPIMEQNRAAHEQGLKLLAQPSIDRKALEQVRQTEQKLADQRSRRMTQAFADAAEVLTPAQRVKAVEQLSKHRGGFGHRFGHRFGHEGHDRDHGRKGPPPAPAAAPAAQ</sequence>
<gene>
    <name evidence="2" type="ORF">IXC47_12820</name>
</gene>
<evidence type="ECO:0000256" key="1">
    <source>
        <dbReference type="SAM" id="MobiDB-lite"/>
    </source>
</evidence>
<reference evidence="2 3" key="1">
    <citation type="submission" date="2020-11" db="EMBL/GenBank/DDBJ databases">
        <title>WGS of Herminiimonas contaminans strain Marseille-Q4544 isolated from planarians Schmidtea mediterranea.</title>
        <authorList>
            <person name="Kangale L."/>
        </authorList>
    </citation>
    <scope>NUCLEOTIDE SEQUENCE [LARGE SCALE GENOMIC DNA]</scope>
    <source>
        <strain evidence="2 3">Marseille-Q4544</strain>
    </source>
</reference>
<feature type="region of interest" description="Disordered" evidence="1">
    <location>
        <begin position="44"/>
        <end position="66"/>
    </location>
</feature>
<feature type="compositionally biased region" description="Low complexity" evidence="1">
    <location>
        <begin position="44"/>
        <end position="57"/>
    </location>
</feature>
<comment type="caution">
    <text evidence="2">The sequence shown here is derived from an EMBL/GenBank/DDBJ whole genome shotgun (WGS) entry which is preliminary data.</text>
</comment>
<proteinExistence type="predicted"/>
<dbReference type="CDD" id="cd09916">
    <property type="entry name" value="CpxP_like"/>
    <property type="match status" value="1"/>
</dbReference>
<dbReference type="RefSeq" id="WP_195875862.1">
    <property type="nucleotide sequence ID" value="NZ_JADOEL010000010.1"/>
</dbReference>
<dbReference type="EMBL" id="JADOEL010000010">
    <property type="protein sequence ID" value="MBF8178565.1"/>
    <property type="molecule type" value="Genomic_DNA"/>
</dbReference>
<accession>A0ABS0EV02</accession>
<dbReference type="Gene3D" id="1.20.120.1490">
    <property type="match status" value="1"/>
</dbReference>
<keyword evidence="3" id="KW-1185">Reference proteome</keyword>
<feature type="compositionally biased region" description="Basic and acidic residues" evidence="1">
    <location>
        <begin position="186"/>
        <end position="197"/>
    </location>
</feature>